<dbReference type="PANTHER" id="PTHR21181">
    <property type="match status" value="1"/>
</dbReference>
<dbReference type="AlphaFoldDB" id="A0AAW1P490"/>
<gene>
    <name evidence="7" type="ORF">WJX73_001804</name>
</gene>
<dbReference type="Proteomes" id="UP001465755">
    <property type="component" value="Unassembled WGS sequence"/>
</dbReference>
<keyword evidence="4" id="KW-0496">Mitochondrion</keyword>
<evidence type="ECO:0000256" key="1">
    <source>
        <dbReference type="ARBA" id="ARBA00004273"/>
    </source>
</evidence>
<evidence type="ECO:0000256" key="6">
    <source>
        <dbReference type="ARBA" id="ARBA00038273"/>
    </source>
</evidence>
<keyword evidence="3" id="KW-0809">Transit peptide</keyword>
<organism evidence="7 8">
    <name type="scientific">Symbiochloris irregularis</name>
    <dbReference type="NCBI Taxonomy" id="706552"/>
    <lineage>
        <taxon>Eukaryota</taxon>
        <taxon>Viridiplantae</taxon>
        <taxon>Chlorophyta</taxon>
        <taxon>core chlorophytes</taxon>
        <taxon>Trebouxiophyceae</taxon>
        <taxon>Trebouxiales</taxon>
        <taxon>Trebouxiaceae</taxon>
        <taxon>Symbiochloris</taxon>
    </lineage>
</organism>
<comment type="caution">
    <text evidence="7">The sequence shown here is derived from an EMBL/GenBank/DDBJ whole genome shotgun (WGS) entry which is preliminary data.</text>
</comment>
<dbReference type="InterPro" id="IPR008949">
    <property type="entry name" value="Isoprenoid_synthase_dom_sf"/>
</dbReference>
<dbReference type="GO" id="GO:0032981">
    <property type="term" value="P:mitochondrial respiratory chain complex I assembly"/>
    <property type="evidence" value="ECO:0007669"/>
    <property type="project" value="TreeGrafter"/>
</dbReference>
<accession>A0AAW1P490</accession>
<comment type="similarity">
    <text evidence="6">Belongs to the NDUFAF6 family.</text>
</comment>
<dbReference type="SUPFAM" id="SSF48576">
    <property type="entry name" value="Terpenoid synthases"/>
    <property type="match status" value="1"/>
</dbReference>
<evidence type="ECO:0000313" key="7">
    <source>
        <dbReference type="EMBL" id="KAK9803446.1"/>
    </source>
</evidence>
<keyword evidence="5" id="KW-0472">Membrane</keyword>
<dbReference type="Pfam" id="PF00494">
    <property type="entry name" value="SQS_PSY"/>
    <property type="match status" value="1"/>
</dbReference>
<evidence type="ECO:0000256" key="2">
    <source>
        <dbReference type="ARBA" id="ARBA00022792"/>
    </source>
</evidence>
<proteinExistence type="inferred from homology"/>
<evidence type="ECO:0000256" key="4">
    <source>
        <dbReference type="ARBA" id="ARBA00023128"/>
    </source>
</evidence>
<evidence type="ECO:0000256" key="5">
    <source>
        <dbReference type="ARBA" id="ARBA00023136"/>
    </source>
</evidence>
<evidence type="ECO:0008006" key="9">
    <source>
        <dbReference type="Google" id="ProtNLM"/>
    </source>
</evidence>
<name>A0AAW1P490_9CHLO</name>
<keyword evidence="8" id="KW-1185">Reference proteome</keyword>
<comment type="subcellular location">
    <subcellularLocation>
        <location evidence="1">Mitochondrion inner membrane</location>
    </subcellularLocation>
</comment>
<dbReference type="GO" id="GO:0005743">
    <property type="term" value="C:mitochondrial inner membrane"/>
    <property type="evidence" value="ECO:0007669"/>
    <property type="project" value="UniProtKB-SubCell"/>
</dbReference>
<dbReference type="Gene3D" id="1.10.600.10">
    <property type="entry name" value="Farnesyl Diphosphate Synthase"/>
    <property type="match status" value="1"/>
</dbReference>
<dbReference type="PANTHER" id="PTHR21181:SF13">
    <property type="entry name" value="NADH DEHYDROGENASE (UBIQUINONE) COMPLEX I, ASSEMBLY FACTOR 6"/>
    <property type="match status" value="1"/>
</dbReference>
<evidence type="ECO:0000256" key="3">
    <source>
        <dbReference type="ARBA" id="ARBA00022946"/>
    </source>
</evidence>
<dbReference type="EMBL" id="JALJOQ010000059">
    <property type="protein sequence ID" value="KAK9803446.1"/>
    <property type="molecule type" value="Genomic_DNA"/>
</dbReference>
<dbReference type="InterPro" id="IPR002060">
    <property type="entry name" value="Squ/phyt_synthse"/>
</dbReference>
<reference evidence="7 8" key="1">
    <citation type="journal article" date="2024" name="Nat. Commun.">
        <title>Phylogenomics reveals the evolutionary origins of lichenization in chlorophyte algae.</title>
        <authorList>
            <person name="Puginier C."/>
            <person name="Libourel C."/>
            <person name="Otte J."/>
            <person name="Skaloud P."/>
            <person name="Haon M."/>
            <person name="Grisel S."/>
            <person name="Petersen M."/>
            <person name="Berrin J.G."/>
            <person name="Delaux P.M."/>
            <person name="Dal Grande F."/>
            <person name="Keller J."/>
        </authorList>
    </citation>
    <scope>NUCLEOTIDE SEQUENCE [LARGE SCALE GENOMIC DNA]</scope>
    <source>
        <strain evidence="7 8">SAG 2036</strain>
    </source>
</reference>
<protein>
    <recommendedName>
        <fullName evidence="9">Phytoene synthase</fullName>
    </recommendedName>
</protein>
<keyword evidence="2" id="KW-0999">Mitochondrion inner membrane</keyword>
<evidence type="ECO:0000313" key="8">
    <source>
        <dbReference type="Proteomes" id="UP001465755"/>
    </source>
</evidence>
<sequence length="295" mass="32641">MSRGVVGEAGSSGRAALSYCIQQVRQSDYENYLWSVQLPKAVRAAVFALRAFNVEVAMISENVSQSALQQIRFQWWREAVNSVLTDRPVKHPVIEALSQISLGLPDRYHLQRIVSAREKDALSPVPPGSCRELEDYAEGTMSQLLFLQCKAAALMGPEIDHAASHLGKAVGLAALLRGTAHHALRRRCYLPMDLCAAEGVSQEDIYRGQASSGLSHVVFQVASVAKAHLEQAQDLRSKLPAEAVAMMMPAVTADLYLRALEKHQFNIFTPALANGGFSPLWYQLRLKYCMLRKTY</sequence>